<reference evidence="2" key="1">
    <citation type="submission" date="2016-05" db="EMBL/GenBank/DDBJ databases">
        <title>Comparative genomics of biotechnologically important yeasts.</title>
        <authorList>
            <consortium name="DOE Joint Genome Institute"/>
            <person name="Riley R."/>
            <person name="Haridas S."/>
            <person name="Wolfe K.H."/>
            <person name="Lopes M.R."/>
            <person name="Hittinger C.T."/>
            <person name="Goker M."/>
            <person name="Salamov A."/>
            <person name="Wisecaver J."/>
            <person name="Long T.M."/>
            <person name="Aerts A.L."/>
            <person name="Barry K."/>
            <person name="Choi C."/>
            <person name="Clum A."/>
            <person name="Coughlan A.Y."/>
            <person name="Deshpande S."/>
            <person name="Douglass A.P."/>
            <person name="Hanson S.J."/>
            <person name="Klenk H.-P."/>
            <person name="Labutti K."/>
            <person name="Lapidus A."/>
            <person name="Lindquist E."/>
            <person name="Lipzen A."/>
            <person name="Meier-Kolthoff J.P."/>
            <person name="Ohm R.A."/>
            <person name="Otillar R.P."/>
            <person name="Pangilinan J."/>
            <person name="Peng Y."/>
            <person name="Rokas A."/>
            <person name="Rosa C.A."/>
            <person name="Scheuner C."/>
            <person name="Sibirny A.A."/>
            <person name="Slot J.C."/>
            <person name="Stielow J.B."/>
            <person name="Sun H."/>
            <person name="Kurtzman C.P."/>
            <person name="Blackwell M."/>
            <person name="Grigoriev I.V."/>
            <person name="Jeffries T.W."/>
        </authorList>
    </citation>
    <scope>NUCLEOTIDE SEQUENCE [LARGE SCALE GENOMIC DNA]</scope>
    <source>
        <strain evidence="2">NRRL Y-1933</strain>
    </source>
</reference>
<name>A0A1E4REE5_9ASCO</name>
<dbReference type="Proteomes" id="UP000095085">
    <property type="component" value="Unassembled WGS sequence"/>
</dbReference>
<evidence type="ECO:0000313" key="2">
    <source>
        <dbReference type="Proteomes" id="UP000095085"/>
    </source>
</evidence>
<dbReference type="OrthoDB" id="4075427at2759"/>
<dbReference type="RefSeq" id="XP_020074653.1">
    <property type="nucleotide sequence ID" value="XM_020222799.1"/>
</dbReference>
<sequence>MGSIKPERRSYYDFNDVDKCQVELEGIFLNLTFKLNDYQNLLLGYYFKHEVLNSFTIDKYYPQDGGKAYVIPNLSRRYCEYSDFYHTTCVRENSPFPISKYIDIEEFDFGNNQENEFSTIEYGETQANGPIVSQIKRRRLNEFYETEEDSQQPIRLYTESQPVNNQRVILDTQRSQLEDIEDVEFSDENEDIEKSLPPLSRLGELKQLGNEQIKHGYEHIKRSPPIRVRARLQSFEPRHQFILKPFGRTMKISNFKMNLADNSTVFSVEFNTQEEICQFFRIKEIEEITRDMVRVLTRLNHLPTNSQQIDLLLQQKIMPLQPTSSLMRTYWTCQNDFYHVTRLDG</sequence>
<accession>A0A1E4REE5</accession>
<organism evidence="1 2">
    <name type="scientific">Hyphopichia burtonii NRRL Y-1933</name>
    <dbReference type="NCBI Taxonomy" id="984485"/>
    <lineage>
        <taxon>Eukaryota</taxon>
        <taxon>Fungi</taxon>
        <taxon>Dikarya</taxon>
        <taxon>Ascomycota</taxon>
        <taxon>Saccharomycotina</taxon>
        <taxon>Pichiomycetes</taxon>
        <taxon>Debaryomycetaceae</taxon>
        <taxon>Hyphopichia</taxon>
    </lineage>
</organism>
<proteinExistence type="predicted"/>
<keyword evidence="2" id="KW-1185">Reference proteome</keyword>
<gene>
    <name evidence="1" type="ORF">HYPBUDRAFT_168315</name>
</gene>
<protein>
    <submittedName>
        <fullName evidence="1">Uncharacterized protein</fullName>
    </submittedName>
</protein>
<dbReference type="GeneID" id="30997348"/>
<dbReference type="EMBL" id="KV454544">
    <property type="protein sequence ID" value="ODV65586.1"/>
    <property type="molecule type" value="Genomic_DNA"/>
</dbReference>
<evidence type="ECO:0000313" key="1">
    <source>
        <dbReference type="EMBL" id="ODV65586.1"/>
    </source>
</evidence>
<dbReference type="AlphaFoldDB" id="A0A1E4REE5"/>